<dbReference type="Proteomes" id="UP000051863">
    <property type="component" value="Unassembled WGS sequence"/>
</dbReference>
<protein>
    <recommendedName>
        <fullName evidence="1">PapC-like C-terminal domain-containing protein</fullName>
    </recommendedName>
</protein>
<dbReference type="GO" id="GO:0009279">
    <property type="term" value="C:cell outer membrane"/>
    <property type="evidence" value="ECO:0007669"/>
    <property type="project" value="TreeGrafter"/>
</dbReference>
<dbReference type="GO" id="GO:0015473">
    <property type="term" value="F:fimbrial usher porin activity"/>
    <property type="evidence" value="ECO:0007669"/>
    <property type="project" value="InterPro"/>
</dbReference>
<organism evidence="2 3">
    <name type="scientific">Stenotrophomonas terrae</name>
    <dbReference type="NCBI Taxonomy" id="405446"/>
    <lineage>
        <taxon>Bacteria</taxon>
        <taxon>Pseudomonadati</taxon>
        <taxon>Pseudomonadota</taxon>
        <taxon>Gammaproteobacteria</taxon>
        <taxon>Lysobacterales</taxon>
        <taxon>Lysobacteraceae</taxon>
        <taxon>Stenotrophomonas</taxon>
    </lineage>
</organism>
<dbReference type="PANTHER" id="PTHR30451:SF5">
    <property type="entry name" value="SLR0019 PROTEIN"/>
    <property type="match status" value="1"/>
</dbReference>
<gene>
    <name evidence="2" type="ORF">ABB27_09675</name>
</gene>
<dbReference type="GO" id="GO:0009297">
    <property type="term" value="P:pilus assembly"/>
    <property type="evidence" value="ECO:0007669"/>
    <property type="project" value="InterPro"/>
</dbReference>
<name>A0A0R0CCV2_9GAMM</name>
<dbReference type="EMBL" id="LDJJ01000031">
    <property type="protein sequence ID" value="KRG67516.1"/>
    <property type="molecule type" value="Genomic_DNA"/>
</dbReference>
<dbReference type="InterPro" id="IPR025949">
    <property type="entry name" value="PapC-like_C"/>
</dbReference>
<dbReference type="Pfam" id="PF13953">
    <property type="entry name" value="PapC_C"/>
    <property type="match status" value="1"/>
</dbReference>
<evidence type="ECO:0000259" key="1">
    <source>
        <dbReference type="Pfam" id="PF13953"/>
    </source>
</evidence>
<evidence type="ECO:0000313" key="3">
    <source>
        <dbReference type="Proteomes" id="UP000051863"/>
    </source>
</evidence>
<sequence>MSVALAATGAAPPTAARPLTLPEPFAATASQIQKLYLDVHINREQGGTLARFNLQGQSLSASAKTLQELGVRLPGEIADDAPSITLSQLPGIRIDYDRGNQRLDLQVPVQMLDRPTTRLHVGEVGDALAVSDSSPGLLLNYDLYAQQLHGDRDISGYSELRLFGLGAGIWSTSQSSRLITGRAGHNTGNTRLDSRWQLDLPGPMLSLSVGDQLTGALDWSRSARIGGLHLSRNFNLQPYRATTPLASFAGEAVLPSTVDLYINGMRQASQRVAPGRFQLDSTPALNGAGQAQLLVTDINGHSRSLEFALYGAPELLQTGLSDWSLDIGVLRRDYGLRSFAYDHQPLASASLRHGLNDHLTLETHAEATANLQLAGVGAVALLGRRSGVLNASYSGSQAASRGGGQYALGYQWNAAGFSISANSQRRSRQFVDAPAHLTRTLLARRSDQLFVGFGNARSGQFNLNYIIQAYPGSPRTRLFGAGWSRSLRGQAWISAQFNRDLDNPGMDSAYLYFSIPLDRRTQLSASLRHGSDSDVTAVEANHSQPLDSGGWGWRLQSSAGAQRSQSAEINHLDEHGRWRFGLDHDNTVGSLAYLQGSGSLAWFGGGLHLLRSTDDAFALVTTNGMPGVPVRLENRFVGTTDAHGELLVAPLRAWQRNLLSIDPLQLPADMQVEAVQQQVVPAARSGVRAAFELQPGQAVDLRIQDADGRWLPAGTEAIVERDGRVLAVTVIGHEGQFYLGTVPSGAQLRIRRAGGECVIALPDADTTQPSAPSETLQCKP</sequence>
<dbReference type="Gene3D" id="2.60.40.2070">
    <property type="match status" value="1"/>
</dbReference>
<accession>A0A0R0CCV2</accession>
<evidence type="ECO:0000313" key="2">
    <source>
        <dbReference type="EMBL" id="KRG67516.1"/>
    </source>
</evidence>
<dbReference type="InterPro" id="IPR042186">
    <property type="entry name" value="FimD_plug_dom"/>
</dbReference>
<dbReference type="AlphaFoldDB" id="A0A0R0CCV2"/>
<dbReference type="InterPro" id="IPR043142">
    <property type="entry name" value="PapC-like_C_sf"/>
</dbReference>
<comment type="caution">
    <text evidence="2">The sequence shown here is derived from an EMBL/GenBank/DDBJ whole genome shotgun (WGS) entry which is preliminary data.</text>
</comment>
<reference evidence="2 3" key="1">
    <citation type="submission" date="2015-05" db="EMBL/GenBank/DDBJ databases">
        <title>Genome sequencing and analysis of members of genus Stenotrophomonas.</title>
        <authorList>
            <person name="Patil P.P."/>
            <person name="Midha S."/>
            <person name="Patil P.B."/>
        </authorList>
    </citation>
    <scope>NUCLEOTIDE SEQUENCE [LARGE SCALE GENOMIC DNA]</scope>
    <source>
        <strain evidence="2 3">DSM 18941</strain>
    </source>
</reference>
<feature type="domain" description="PapC-like C-terminal" evidence="1">
    <location>
        <begin position="701"/>
        <end position="759"/>
    </location>
</feature>
<dbReference type="Gene3D" id="2.60.40.2610">
    <property type="entry name" value="Outer membrane usher protein FimD, plug domain"/>
    <property type="match status" value="1"/>
</dbReference>
<dbReference type="PATRIC" id="fig|405446.3.peg.1417"/>
<dbReference type="InterPro" id="IPR000015">
    <property type="entry name" value="Fimb_usher"/>
</dbReference>
<keyword evidence="3" id="KW-1185">Reference proteome</keyword>
<dbReference type="PANTHER" id="PTHR30451">
    <property type="entry name" value="OUTER MEMBRANE USHER PROTEIN"/>
    <property type="match status" value="1"/>
</dbReference>
<proteinExistence type="predicted"/>
<dbReference type="Gene3D" id="2.60.40.3110">
    <property type="match status" value="1"/>
</dbReference>
<dbReference type="Pfam" id="PF00577">
    <property type="entry name" value="Usher"/>
    <property type="match status" value="1"/>
</dbReference>